<comment type="similarity">
    <text evidence="2">Belongs to the CPA3 antiporters (TC 2.A.63) subunit E family.</text>
</comment>
<keyword evidence="5 7" id="KW-1133">Transmembrane helix</keyword>
<sequence length="177" mass="20021">MSEGPTVRIPTEPRDPLWFRLLPHPLISLVILVAWLVLDGNLTPANILLGGFLAWLLPRITRRFWRHPVHIRSWPKLVRFAVIVIWDIVIANLQAIRLLLKSPQDLQPAFFVVHLELTNPIAITVLANTITLTPGTVSADLSSRQERLLVHGLHVPDVEATIALIKARYEAPLKEIF</sequence>
<evidence type="ECO:0000256" key="5">
    <source>
        <dbReference type="ARBA" id="ARBA00022989"/>
    </source>
</evidence>
<keyword evidence="6 7" id="KW-0472">Membrane</keyword>
<gene>
    <name evidence="8" type="ORF">E4656_00910</name>
</gene>
<proteinExistence type="inferred from homology"/>
<dbReference type="EMBL" id="SRMF01000001">
    <property type="protein sequence ID" value="TGG95020.1"/>
    <property type="molecule type" value="Genomic_DNA"/>
</dbReference>
<dbReference type="Proteomes" id="UP000297475">
    <property type="component" value="Unassembled WGS sequence"/>
</dbReference>
<organism evidence="8 9">
    <name type="scientific">Natronospirillum operosum</name>
    <dbReference type="NCBI Taxonomy" id="2759953"/>
    <lineage>
        <taxon>Bacteria</taxon>
        <taxon>Pseudomonadati</taxon>
        <taxon>Pseudomonadota</taxon>
        <taxon>Gammaproteobacteria</taxon>
        <taxon>Oceanospirillales</taxon>
        <taxon>Natronospirillaceae</taxon>
        <taxon>Natronospirillum</taxon>
    </lineage>
</organism>
<evidence type="ECO:0000256" key="1">
    <source>
        <dbReference type="ARBA" id="ARBA00004651"/>
    </source>
</evidence>
<evidence type="ECO:0000313" key="8">
    <source>
        <dbReference type="EMBL" id="TGG95020.1"/>
    </source>
</evidence>
<dbReference type="NCBIfam" id="NF006518">
    <property type="entry name" value="PRK08965.1-2"/>
    <property type="match status" value="1"/>
</dbReference>
<evidence type="ECO:0000256" key="2">
    <source>
        <dbReference type="ARBA" id="ARBA00006228"/>
    </source>
</evidence>
<keyword evidence="4 7" id="KW-0812">Transmembrane</keyword>
<keyword evidence="3" id="KW-1003">Cell membrane</keyword>
<evidence type="ECO:0000256" key="4">
    <source>
        <dbReference type="ARBA" id="ARBA00022692"/>
    </source>
</evidence>
<protein>
    <submittedName>
        <fullName evidence="8">Na+/H+ antiporter subunit E</fullName>
    </submittedName>
</protein>
<evidence type="ECO:0000256" key="7">
    <source>
        <dbReference type="SAM" id="Phobius"/>
    </source>
</evidence>
<feature type="transmembrane region" description="Helical" evidence="7">
    <location>
        <begin position="21"/>
        <end position="38"/>
    </location>
</feature>
<dbReference type="PANTHER" id="PTHR34584:SF1">
    <property type="entry name" value="NA(+)_H(+) ANTIPORTER SUBUNIT E1"/>
    <property type="match status" value="1"/>
</dbReference>
<accession>A0A4Z0WDB0</accession>
<dbReference type="Pfam" id="PF01899">
    <property type="entry name" value="MNHE"/>
    <property type="match status" value="1"/>
</dbReference>
<dbReference type="AlphaFoldDB" id="A0A4Z0WDB0"/>
<dbReference type="InterPro" id="IPR002758">
    <property type="entry name" value="Cation_antiport_E"/>
</dbReference>
<reference evidence="8 9" key="1">
    <citation type="submission" date="2019-04" db="EMBL/GenBank/DDBJ databases">
        <title>Natronospirillum operosus gen. nov., sp. nov., a haloalkaliphilic satellite isolated from decaying biomass of laboratory culture of cyanobacterium Geitlerinema sp. and proposal of Natronospirillaceae fam. nov. and Saccharospirillaceae fam. nov.</title>
        <authorList>
            <person name="Kevbrin V."/>
            <person name="Boltyanskaya Y."/>
            <person name="Koziaeva V."/>
            <person name="Grouzdev D.S."/>
            <person name="Park M."/>
            <person name="Cho J."/>
        </authorList>
    </citation>
    <scope>NUCLEOTIDE SEQUENCE [LARGE SCALE GENOMIC DNA]</scope>
    <source>
        <strain evidence="8 9">G-116</strain>
    </source>
</reference>
<keyword evidence="9" id="KW-1185">Reference proteome</keyword>
<dbReference type="OrthoDB" id="9807187at2"/>
<name>A0A4Z0WDB0_9GAMM</name>
<feature type="transmembrane region" description="Helical" evidence="7">
    <location>
        <begin position="120"/>
        <end position="139"/>
    </location>
</feature>
<comment type="caution">
    <text evidence="8">The sequence shown here is derived from an EMBL/GenBank/DDBJ whole genome shotgun (WGS) entry which is preliminary data.</text>
</comment>
<dbReference type="GO" id="GO:0008324">
    <property type="term" value="F:monoatomic cation transmembrane transporter activity"/>
    <property type="evidence" value="ECO:0007669"/>
    <property type="project" value="InterPro"/>
</dbReference>
<comment type="subcellular location">
    <subcellularLocation>
        <location evidence="1">Cell membrane</location>
        <topology evidence="1">Multi-pass membrane protein</topology>
    </subcellularLocation>
</comment>
<evidence type="ECO:0000256" key="3">
    <source>
        <dbReference type="ARBA" id="ARBA00022475"/>
    </source>
</evidence>
<evidence type="ECO:0000313" key="9">
    <source>
        <dbReference type="Proteomes" id="UP000297475"/>
    </source>
</evidence>
<dbReference type="RefSeq" id="WP_135480338.1">
    <property type="nucleotide sequence ID" value="NZ_SRMF01000001.1"/>
</dbReference>
<dbReference type="PIRSF" id="PIRSF019239">
    <property type="entry name" value="MrpE"/>
    <property type="match status" value="1"/>
</dbReference>
<evidence type="ECO:0000256" key="6">
    <source>
        <dbReference type="ARBA" id="ARBA00023136"/>
    </source>
</evidence>
<dbReference type="PANTHER" id="PTHR34584">
    <property type="entry name" value="NA(+)/H(+) ANTIPORTER SUBUNIT E1"/>
    <property type="match status" value="1"/>
</dbReference>
<feature type="transmembrane region" description="Helical" evidence="7">
    <location>
        <begin position="77"/>
        <end position="100"/>
    </location>
</feature>
<dbReference type="GO" id="GO:0005886">
    <property type="term" value="C:plasma membrane"/>
    <property type="evidence" value="ECO:0007669"/>
    <property type="project" value="UniProtKB-SubCell"/>
</dbReference>